<dbReference type="EMBL" id="LNCD01000082">
    <property type="protein sequence ID" value="KWV51087.1"/>
    <property type="molecule type" value="Genomic_DNA"/>
</dbReference>
<feature type="chain" id="PRO_5007136920" description="DUF3761 domain-containing protein" evidence="2">
    <location>
        <begin position="25"/>
        <end position="123"/>
    </location>
</feature>
<reference evidence="3 4" key="1">
    <citation type="submission" date="2015-11" db="EMBL/GenBank/DDBJ databases">
        <title>Draft Genome Sequence of the Strain BR 10423 (Rhizobium sp.) isolated from nodules of Mimosa pudica.</title>
        <authorList>
            <person name="Barauna A.C."/>
            <person name="Zilli J.E."/>
            <person name="Simoes-Araujo J.L."/>
            <person name="Reis V.M."/>
            <person name="James E.K."/>
            <person name="Reis F.B.Jr."/>
            <person name="Rouws L.F."/>
            <person name="Passos S.R."/>
            <person name="Gois S.R."/>
        </authorList>
    </citation>
    <scope>NUCLEOTIDE SEQUENCE [LARGE SCALE GENOMIC DNA]</scope>
    <source>
        <strain evidence="3 4">BR10423</strain>
    </source>
</reference>
<dbReference type="AlphaFoldDB" id="A0A109JL57"/>
<keyword evidence="2" id="KW-0732">Signal</keyword>
<sequence length="123" mass="13180">MRFRFAAAASVLVLSLGLGSAAFAQQYSNDYSNDSDGFAPVQMTAKKPIHYANRKAPEYSSDYTNDSDGFAPARMSAPVDRMTTGSVRRLPDCDYMRTNSGVHTAGGDSGASHTDACRDIGDK</sequence>
<evidence type="ECO:0000256" key="1">
    <source>
        <dbReference type="SAM" id="MobiDB-lite"/>
    </source>
</evidence>
<accession>A0A109JL57</accession>
<protein>
    <recommendedName>
        <fullName evidence="5">DUF3761 domain-containing protein</fullName>
    </recommendedName>
</protein>
<feature type="region of interest" description="Disordered" evidence="1">
    <location>
        <begin position="54"/>
        <end position="83"/>
    </location>
</feature>
<comment type="caution">
    <text evidence="3">The sequence shown here is derived from an EMBL/GenBank/DDBJ whole genome shotgun (WGS) entry which is preliminary data.</text>
</comment>
<dbReference type="OrthoDB" id="8398078at2"/>
<keyword evidence="4" id="KW-1185">Reference proteome</keyword>
<evidence type="ECO:0000256" key="2">
    <source>
        <dbReference type="SAM" id="SignalP"/>
    </source>
</evidence>
<feature type="region of interest" description="Disordered" evidence="1">
    <location>
        <begin position="101"/>
        <end position="123"/>
    </location>
</feature>
<proteinExistence type="predicted"/>
<evidence type="ECO:0000313" key="3">
    <source>
        <dbReference type="EMBL" id="KWV51087.1"/>
    </source>
</evidence>
<dbReference type="Proteomes" id="UP000068164">
    <property type="component" value="Unassembled WGS sequence"/>
</dbReference>
<evidence type="ECO:0008006" key="5">
    <source>
        <dbReference type="Google" id="ProtNLM"/>
    </source>
</evidence>
<gene>
    <name evidence="3" type="ORF">AS026_07105</name>
</gene>
<name>A0A109JL57_9HYPH</name>
<evidence type="ECO:0000313" key="4">
    <source>
        <dbReference type="Proteomes" id="UP000068164"/>
    </source>
</evidence>
<feature type="signal peptide" evidence="2">
    <location>
        <begin position="1"/>
        <end position="24"/>
    </location>
</feature>
<organism evidence="3 4">
    <name type="scientific">Rhizobium altiplani</name>
    <dbReference type="NCBI Taxonomy" id="1864509"/>
    <lineage>
        <taxon>Bacteria</taxon>
        <taxon>Pseudomonadati</taxon>
        <taxon>Pseudomonadota</taxon>
        <taxon>Alphaproteobacteria</taxon>
        <taxon>Hyphomicrobiales</taxon>
        <taxon>Rhizobiaceae</taxon>
        <taxon>Rhizobium/Agrobacterium group</taxon>
        <taxon>Rhizobium</taxon>
    </lineage>
</organism>
<dbReference type="RefSeq" id="WP_025661140.1">
    <property type="nucleotide sequence ID" value="NZ_JBBNAS010000014.1"/>
</dbReference>